<dbReference type="OrthoDB" id="8922241at2759"/>
<protein>
    <submittedName>
        <fullName evidence="8">Transcriptional regulator MET32</fullName>
    </submittedName>
</protein>
<feature type="domain" description="C2H2-type" evidence="7">
    <location>
        <begin position="269"/>
        <end position="296"/>
    </location>
</feature>
<evidence type="ECO:0000313" key="8">
    <source>
        <dbReference type="EMBL" id="RCK66885.1"/>
    </source>
</evidence>
<dbReference type="SMART" id="SM00355">
    <property type="entry name" value="ZnF_C2H2"/>
    <property type="match status" value="2"/>
</dbReference>
<accession>A0A367YLY7</accession>
<keyword evidence="3 5" id="KW-0863">Zinc-finger</keyword>
<evidence type="ECO:0000256" key="4">
    <source>
        <dbReference type="ARBA" id="ARBA00022833"/>
    </source>
</evidence>
<evidence type="ECO:0000259" key="7">
    <source>
        <dbReference type="PROSITE" id="PS50157"/>
    </source>
</evidence>
<evidence type="ECO:0000256" key="2">
    <source>
        <dbReference type="ARBA" id="ARBA00022737"/>
    </source>
</evidence>
<feature type="compositionally biased region" description="Polar residues" evidence="6">
    <location>
        <begin position="240"/>
        <end position="260"/>
    </location>
</feature>
<dbReference type="InterPro" id="IPR013087">
    <property type="entry name" value="Znf_C2H2_type"/>
</dbReference>
<feature type="compositionally biased region" description="Basic and acidic residues" evidence="6">
    <location>
        <begin position="261"/>
        <end position="271"/>
    </location>
</feature>
<reference evidence="8 9" key="1">
    <citation type="submission" date="2018-06" db="EMBL/GenBank/DDBJ databases">
        <title>Whole genome sequencing of Candida tropicalis (genome annotated by CSBL at Korea University).</title>
        <authorList>
            <person name="Ahn J."/>
        </authorList>
    </citation>
    <scope>NUCLEOTIDE SEQUENCE [LARGE SCALE GENOMIC DNA]</scope>
    <source>
        <strain evidence="8 9">ATCC 20962</strain>
    </source>
</reference>
<feature type="region of interest" description="Disordered" evidence="6">
    <location>
        <begin position="340"/>
        <end position="385"/>
    </location>
</feature>
<gene>
    <name evidence="8" type="primary">MET32_0</name>
    <name evidence="8" type="ORF">Cantr_02556</name>
</gene>
<feature type="compositionally biased region" description="Acidic residues" evidence="6">
    <location>
        <begin position="344"/>
        <end position="366"/>
    </location>
</feature>
<dbReference type="InterPro" id="IPR036236">
    <property type="entry name" value="Znf_C2H2_sf"/>
</dbReference>
<keyword evidence="9" id="KW-1185">Reference proteome</keyword>
<dbReference type="STRING" id="5486.A0A367YLY7"/>
<dbReference type="PROSITE" id="PS50157">
    <property type="entry name" value="ZINC_FINGER_C2H2_2"/>
    <property type="match status" value="2"/>
</dbReference>
<evidence type="ECO:0000256" key="1">
    <source>
        <dbReference type="ARBA" id="ARBA00022723"/>
    </source>
</evidence>
<dbReference type="PANTHER" id="PTHR24379:SF121">
    <property type="entry name" value="C2H2-TYPE DOMAIN-CONTAINING PROTEIN"/>
    <property type="match status" value="1"/>
</dbReference>
<feature type="region of interest" description="Disordered" evidence="6">
    <location>
        <begin position="156"/>
        <end position="273"/>
    </location>
</feature>
<dbReference type="GO" id="GO:0008270">
    <property type="term" value="F:zinc ion binding"/>
    <property type="evidence" value="ECO:0007669"/>
    <property type="project" value="UniProtKB-KW"/>
</dbReference>
<dbReference type="SUPFAM" id="SSF57667">
    <property type="entry name" value="beta-beta-alpha zinc fingers"/>
    <property type="match status" value="1"/>
</dbReference>
<keyword evidence="4" id="KW-0862">Zinc</keyword>
<dbReference type="Proteomes" id="UP000253472">
    <property type="component" value="Unassembled WGS sequence"/>
</dbReference>
<feature type="region of interest" description="Disordered" evidence="6">
    <location>
        <begin position="1"/>
        <end position="42"/>
    </location>
</feature>
<dbReference type="Pfam" id="PF00096">
    <property type="entry name" value="zf-C2H2"/>
    <property type="match status" value="2"/>
</dbReference>
<dbReference type="EMBL" id="QLNQ01000001">
    <property type="protein sequence ID" value="RCK66885.1"/>
    <property type="molecule type" value="Genomic_DNA"/>
</dbReference>
<name>A0A367YLY7_9ASCO</name>
<dbReference type="PROSITE" id="PS00028">
    <property type="entry name" value="ZINC_FINGER_C2H2_1"/>
    <property type="match status" value="1"/>
</dbReference>
<comment type="caution">
    <text evidence="8">The sequence shown here is derived from an EMBL/GenBank/DDBJ whole genome shotgun (WGS) entry which is preliminary data.</text>
</comment>
<organism evidence="8 9">
    <name type="scientific">Candida viswanathii</name>
    <dbReference type="NCBI Taxonomy" id="5486"/>
    <lineage>
        <taxon>Eukaryota</taxon>
        <taxon>Fungi</taxon>
        <taxon>Dikarya</taxon>
        <taxon>Ascomycota</taxon>
        <taxon>Saccharomycotina</taxon>
        <taxon>Pichiomycetes</taxon>
        <taxon>Debaryomycetaceae</taxon>
        <taxon>Candida/Lodderomyces clade</taxon>
        <taxon>Candida</taxon>
    </lineage>
</organism>
<evidence type="ECO:0000256" key="3">
    <source>
        <dbReference type="ARBA" id="ARBA00022771"/>
    </source>
</evidence>
<evidence type="ECO:0000256" key="5">
    <source>
        <dbReference type="PROSITE-ProRule" id="PRU00042"/>
    </source>
</evidence>
<sequence>MFSPNNPVSPLYPSALSPPHKKLNSDVDPLQQDSSSSFLNSNHANISYTRGLPLKELTPPVENEDQKFFRLAKEALVATAKGAAANHNNNNNGSSTGTSAGVIDSTLQDLLTRLLYASAPHGNPMSQLSSLRQNSIGLVEVHDGYENFPDFSNNIFSRSERGDGGDTAGARHHPSGNEPGWNFLIGEPITFKTPGEDRSKKKRKRDEEGGNDGEEREARGKKKLHTNDPDEDAEDVEVIGTSTKKPQLLSSNGPPTNSRKYSQDPTRKFPCDKCPMSFRRSSDLKRHEKQHLSIPPNICEFCGKGFARKDALKRHVGTLTCKRNADKKLYVENLNYLHSKGSFADDDEDDDDDDRSDDEDDDEEEDNIKREFPTYGYQKENNWQI</sequence>
<proteinExistence type="predicted"/>
<dbReference type="PANTHER" id="PTHR24379">
    <property type="entry name" value="KRAB AND ZINC FINGER DOMAIN-CONTAINING"/>
    <property type="match status" value="1"/>
</dbReference>
<dbReference type="Gene3D" id="3.30.160.60">
    <property type="entry name" value="Classic Zinc Finger"/>
    <property type="match status" value="2"/>
</dbReference>
<evidence type="ECO:0000313" key="9">
    <source>
        <dbReference type="Proteomes" id="UP000253472"/>
    </source>
</evidence>
<keyword evidence="1" id="KW-0479">Metal-binding</keyword>
<keyword evidence="2" id="KW-0677">Repeat</keyword>
<feature type="compositionally biased region" description="Polar residues" evidence="6">
    <location>
        <begin position="31"/>
        <end position="42"/>
    </location>
</feature>
<evidence type="ECO:0000256" key="6">
    <source>
        <dbReference type="SAM" id="MobiDB-lite"/>
    </source>
</evidence>
<feature type="domain" description="C2H2-type" evidence="7">
    <location>
        <begin position="297"/>
        <end position="324"/>
    </location>
</feature>
<dbReference type="AlphaFoldDB" id="A0A367YLY7"/>